<comment type="caution">
    <text evidence="2">The sequence shown here is derived from an EMBL/GenBank/DDBJ whole genome shotgun (WGS) entry which is preliminary data.</text>
</comment>
<reference evidence="2 3" key="1">
    <citation type="submission" date="2016-09" db="EMBL/GenBank/DDBJ databases">
        <title>The draft genome of Dichanthelium oligosanthes: A C3 panicoid grass species.</title>
        <authorList>
            <person name="Studer A.J."/>
            <person name="Schnable J.C."/>
            <person name="Brutnell T.P."/>
        </authorList>
    </citation>
    <scope>NUCLEOTIDE SEQUENCE [LARGE SCALE GENOMIC DNA]</scope>
    <source>
        <strain evidence="3">cv. Kellogg 1175</strain>
        <tissue evidence="2">Leaf</tissue>
    </source>
</reference>
<gene>
    <name evidence="2" type="ORF">BAE44_0001913</name>
</gene>
<organism evidence="2 3">
    <name type="scientific">Dichanthelium oligosanthes</name>
    <dbReference type="NCBI Taxonomy" id="888268"/>
    <lineage>
        <taxon>Eukaryota</taxon>
        <taxon>Viridiplantae</taxon>
        <taxon>Streptophyta</taxon>
        <taxon>Embryophyta</taxon>
        <taxon>Tracheophyta</taxon>
        <taxon>Spermatophyta</taxon>
        <taxon>Magnoliopsida</taxon>
        <taxon>Liliopsida</taxon>
        <taxon>Poales</taxon>
        <taxon>Poaceae</taxon>
        <taxon>PACMAD clade</taxon>
        <taxon>Panicoideae</taxon>
        <taxon>Panicodae</taxon>
        <taxon>Paniceae</taxon>
        <taxon>Dichantheliinae</taxon>
        <taxon>Dichanthelium</taxon>
    </lineage>
</organism>
<dbReference type="EMBL" id="LWDX02006778">
    <property type="protein sequence ID" value="OEL37071.1"/>
    <property type="molecule type" value="Genomic_DNA"/>
</dbReference>
<sequence>MASGYRGCGSRARGGALARAAAPAPPAPVPIPDPQLADLPAADLIGHLIRRNCRGSDFVGVALVLAARERRLADAEARIRAADEAEGRLLAEIAARERSAAEATEAQIRCLVAATATEVRLQAEIHAWQRRAAEAEGRLQAYVGGRDHHEVAWEDNQQQEPALPAPVLQAELHDQGAEVGVLGIAVLTGHEEEAQVEEEGRREETPLLVVSGKRKEFVVSFEGKEADEDHGTASSKKLKLRGGRCSCAASESEANTIDEAEAEDGWEDQYALAIVPGRCDLPEASLEIGDVFPEEGTGTEPKHGDTYIMSVERGYEPDYKVSPENDPLGHGLLESSPEIAGGLKIGTEQEIGEDDQPEDKNVGDPEGFEPENLVATAVVPPGHELPPNDGVEARGVLAAGGQEPDDVGRMAAGYVQGSGDSGDEPENGVLDTEGSPEPEASRGVVSEPEASEKSTVTALAANEPPRKKGMFYKMVFKALKEKERQATASQPNLRCWLYAPLPEEPVAVEEEEDEEGLDDKDAPQQ</sequence>
<accession>A0A1E5WI65</accession>
<evidence type="ECO:0000256" key="1">
    <source>
        <dbReference type="SAM" id="MobiDB-lite"/>
    </source>
</evidence>
<name>A0A1E5WI65_9POAL</name>
<keyword evidence="3" id="KW-1185">Reference proteome</keyword>
<evidence type="ECO:0000313" key="2">
    <source>
        <dbReference type="EMBL" id="OEL37071.1"/>
    </source>
</evidence>
<dbReference type="OrthoDB" id="10647809at2759"/>
<protein>
    <submittedName>
        <fullName evidence="2">Uncharacterized protein</fullName>
    </submittedName>
</protein>
<dbReference type="AlphaFoldDB" id="A0A1E5WI65"/>
<feature type="region of interest" description="Disordered" evidence="1">
    <location>
        <begin position="400"/>
        <end position="462"/>
    </location>
</feature>
<proteinExistence type="predicted"/>
<dbReference type="Proteomes" id="UP000095767">
    <property type="component" value="Unassembled WGS sequence"/>
</dbReference>
<feature type="region of interest" description="Disordered" evidence="1">
    <location>
        <begin position="504"/>
        <end position="525"/>
    </location>
</feature>
<feature type="region of interest" description="Disordered" evidence="1">
    <location>
        <begin position="346"/>
        <end position="368"/>
    </location>
</feature>
<feature type="compositionally biased region" description="Acidic residues" evidence="1">
    <location>
        <begin position="506"/>
        <end position="518"/>
    </location>
</feature>
<evidence type="ECO:0000313" key="3">
    <source>
        <dbReference type="Proteomes" id="UP000095767"/>
    </source>
</evidence>